<evidence type="ECO:0000313" key="3">
    <source>
        <dbReference type="Proteomes" id="UP001515480"/>
    </source>
</evidence>
<sequence>MVKNNSDTSVLVRVGVQGTNRASEYELERNSNLYLCPQFPAGVKPTTGALSLIARVHITVFFKLGPEWRVYRARNRPFSAGQMMGTAHGARRVRLPRGVGYAMCRGHRASPCAAAIVSRDDDGTQHHANHARRVRRARASHTGSTQRVRRVPMPRVVGCAAYR</sequence>
<protein>
    <submittedName>
        <fullName evidence="2">Uncharacterized protein</fullName>
    </submittedName>
</protein>
<gene>
    <name evidence="2" type="ORF">AB1Y20_008521</name>
</gene>
<name>A0AB34ITB6_PRYPA</name>
<keyword evidence="3" id="KW-1185">Reference proteome</keyword>
<dbReference type="AlphaFoldDB" id="A0AB34ITB6"/>
<dbReference type="EMBL" id="JBGBPQ010000019">
    <property type="protein sequence ID" value="KAL1504744.1"/>
    <property type="molecule type" value="Genomic_DNA"/>
</dbReference>
<comment type="caution">
    <text evidence="2">The sequence shown here is derived from an EMBL/GenBank/DDBJ whole genome shotgun (WGS) entry which is preliminary data.</text>
</comment>
<feature type="compositionally biased region" description="Basic residues" evidence="1">
    <location>
        <begin position="127"/>
        <end position="139"/>
    </location>
</feature>
<feature type="region of interest" description="Disordered" evidence="1">
    <location>
        <begin position="121"/>
        <end position="148"/>
    </location>
</feature>
<evidence type="ECO:0000256" key="1">
    <source>
        <dbReference type="SAM" id="MobiDB-lite"/>
    </source>
</evidence>
<accession>A0AB34ITB6</accession>
<reference evidence="2 3" key="1">
    <citation type="journal article" date="2024" name="Science">
        <title>Giant polyketide synthase enzymes in the biosynthesis of giant marine polyether toxins.</title>
        <authorList>
            <person name="Fallon T.R."/>
            <person name="Shende V.V."/>
            <person name="Wierzbicki I.H."/>
            <person name="Pendleton A.L."/>
            <person name="Watervoot N.F."/>
            <person name="Auber R.P."/>
            <person name="Gonzalez D.J."/>
            <person name="Wisecaver J.H."/>
            <person name="Moore B.S."/>
        </authorList>
    </citation>
    <scope>NUCLEOTIDE SEQUENCE [LARGE SCALE GENOMIC DNA]</scope>
    <source>
        <strain evidence="2 3">12B1</strain>
    </source>
</reference>
<dbReference type="Proteomes" id="UP001515480">
    <property type="component" value="Unassembled WGS sequence"/>
</dbReference>
<proteinExistence type="predicted"/>
<organism evidence="2 3">
    <name type="scientific">Prymnesium parvum</name>
    <name type="common">Toxic golden alga</name>
    <dbReference type="NCBI Taxonomy" id="97485"/>
    <lineage>
        <taxon>Eukaryota</taxon>
        <taxon>Haptista</taxon>
        <taxon>Haptophyta</taxon>
        <taxon>Prymnesiophyceae</taxon>
        <taxon>Prymnesiales</taxon>
        <taxon>Prymnesiaceae</taxon>
        <taxon>Prymnesium</taxon>
    </lineage>
</organism>
<evidence type="ECO:0000313" key="2">
    <source>
        <dbReference type="EMBL" id="KAL1504744.1"/>
    </source>
</evidence>